<organism evidence="2 3">
    <name type="scientific">Skeletonema marinoi</name>
    <dbReference type="NCBI Taxonomy" id="267567"/>
    <lineage>
        <taxon>Eukaryota</taxon>
        <taxon>Sar</taxon>
        <taxon>Stramenopiles</taxon>
        <taxon>Ochrophyta</taxon>
        <taxon>Bacillariophyta</taxon>
        <taxon>Coscinodiscophyceae</taxon>
        <taxon>Thalassiosirophycidae</taxon>
        <taxon>Thalassiosirales</taxon>
        <taxon>Skeletonemataceae</taxon>
        <taxon>Skeletonema</taxon>
        <taxon>Skeletonema marinoi-dohrnii complex</taxon>
    </lineage>
</organism>
<evidence type="ECO:0000313" key="3">
    <source>
        <dbReference type="Proteomes" id="UP001224775"/>
    </source>
</evidence>
<dbReference type="Pfam" id="PF09612">
    <property type="entry name" value="HtrL_YibB"/>
    <property type="match status" value="1"/>
</dbReference>
<accession>A0AAD8YC44</accession>
<dbReference type="InterPro" id="IPR011735">
    <property type="entry name" value="WlaTC/HtrL_glycosyltransf"/>
</dbReference>
<dbReference type="Proteomes" id="UP001224775">
    <property type="component" value="Unassembled WGS sequence"/>
</dbReference>
<reference evidence="2" key="1">
    <citation type="submission" date="2023-06" db="EMBL/GenBank/DDBJ databases">
        <title>Survivors Of The Sea: Transcriptome response of Skeletonema marinoi to long-term dormancy.</title>
        <authorList>
            <person name="Pinder M.I.M."/>
            <person name="Kourtchenko O."/>
            <person name="Robertson E.K."/>
            <person name="Larsson T."/>
            <person name="Maumus F."/>
            <person name="Osuna-Cruz C.M."/>
            <person name="Vancaester E."/>
            <person name="Stenow R."/>
            <person name="Vandepoele K."/>
            <person name="Ploug H."/>
            <person name="Bruchert V."/>
            <person name="Godhe A."/>
            <person name="Topel M."/>
        </authorList>
    </citation>
    <scope>NUCLEOTIDE SEQUENCE</scope>
    <source>
        <strain evidence="2">R05AC</strain>
    </source>
</reference>
<dbReference type="EMBL" id="JATAAI010000009">
    <property type="protein sequence ID" value="KAK1743417.1"/>
    <property type="molecule type" value="Genomic_DNA"/>
</dbReference>
<dbReference type="AlphaFoldDB" id="A0AAD8YC44"/>
<proteinExistence type="predicted"/>
<protein>
    <submittedName>
        <fullName evidence="2">Uncharacterized protein</fullName>
    </submittedName>
</protein>
<name>A0AAD8YC44_9STRA</name>
<comment type="caution">
    <text evidence="2">The sequence shown here is derived from an EMBL/GenBank/DDBJ whole genome shotgun (WGS) entry which is preliminary data.</text>
</comment>
<gene>
    <name evidence="2" type="ORF">QTG54_006038</name>
</gene>
<keyword evidence="1" id="KW-1133">Transmembrane helix</keyword>
<feature type="transmembrane region" description="Helical" evidence="1">
    <location>
        <begin position="12"/>
        <end position="31"/>
    </location>
</feature>
<keyword evidence="1" id="KW-0472">Membrane</keyword>
<keyword evidence="3" id="KW-1185">Reference proteome</keyword>
<evidence type="ECO:0000313" key="2">
    <source>
        <dbReference type="EMBL" id="KAK1743417.1"/>
    </source>
</evidence>
<sequence>MSSSTTRIQILIIFMLVIISLVPFLLPLYQYEPNNNINLKNKNRANGSQKIIKPAKQSTNALNDKKWKSFLNDLYSGAAQSSHTTRVCEPGACAPLRYFATNNYVEQSQQTPLYYYIEPNLDATGRNGMFASIPSRPWHESSITPLDPYTENANDLVRTTMERRYNDLVQSDSNSNNALPKFLPPQFPQWDRSIHEHIVAPDAAIIGMPPECCPTSVVHQHLTKNFSKDNVLSDEELKDCTCRSPRNYPIGNDGENINRPTATLVTAFYEMSSKHPKKMYEKTSLQLLSTADPMIIFCEPKSTWVKFFTEKRQHAPTIVVPMSVSNLRLLQHFPQETFWKKQFEIDPEGTTHHKSINTKLYLLWDEKIVLLQSAAMLNPFNTTQFVWVDTGYWRNPAPHMYRQSAMRINMTKEGVTDESMLLYQMQPYNFDREVVISGDQVLVGGNCFSGTYNGIANMYSAFYETFWAMAATGKFVGSDQKVLYRTCHTYPSACHIHKPPKGYRKWLNMLGLVLPDLGEKVGEPLKLTSLIEPLKHLPIPPNGVVDDATSTTIWKDIPKD</sequence>
<evidence type="ECO:0000256" key="1">
    <source>
        <dbReference type="SAM" id="Phobius"/>
    </source>
</evidence>
<keyword evidence="1" id="KW-0812">Transmembrane</keyword>